<organism evidence="5 6">
    <name type="scientific">Thelonectria olida</name>
    <dbReference type="NCBI Taxonomy" id="1576542"/>
    <lineage>
        <taxon>Eukaryota</taxon>
        <taxon>Fungi</taxon>
        <taxon>Dikarya</taxon>
        <taxon>Ascomycota</taxon>
        <taxon>Pezizomycotina</taxon>
        <taxon>Sordariomycetes</taxon>
        <taxon>Hypocreomycetidae</taxon>
        <taxon>Hypocreales</taxon>
        <taxon>Nectriaceae</taxon>
        <taxon>Thelonectria</taxon>
    </lineage>
</organism>
<gene>
    <name evidence="5" type="ORF">B0T10DRAFT_466933</name>
</gene>
<dbReference type="GO" id="GO:0050661">
    <property type="term" value="F:NADP binding"/>
    <property type="evidence" value="ECO:0007669"/>
    <property type="project" value="InterPro"/>
</dbReference>
<evidence type="ECO:0008006" key="7">
    <source>
        <dbReference type="Google" id="ProtNLM"/>
    </source>
</evidence>
<proteinExistence type="inferred from homology"/>
<dbReference type="SUPFAM" id="SSF51905">
    <property type="entry name" value="FAD/NAD(P)-binding domain"/>
    <property type="match status" value="1"/>
</dbReference>
<keyword evidence="6" id="KW-1185">Reference proteome</keyword>
<accession>A0A9P9AII6</accession>
<evidence type="ECO:0000256" key="4">
    <source>
        <dbReference type="ARBA" id="ARBA00023002"/>
    </source>
</evidence>
<dbReference type="EMBL" id="JAGPYM010000062">
    <property type="protein sequence ID" value="KAH6870929.1"/>
    <property type="molecule type" value="Genomic_DNA"/>
</dbReference>
<dbReference type="OrthoDB" id="10254665at2759"/>
<dbReference type="Pfam" id="PF00743">
    <property type="entry name" value="FMO-like"/>
    <property type="match status" value="1"/>
</dbReference>
<comment type="caution">
    <text evidence="5">The sequence shown here is derived from an EMBL/GenBank/DDBJ whole genome shotgun (WGS) entry which is preliminary data.</text>
</comment>
<evidence type="ECO:0000256" key="1">
    <source>
        <dbReference type="ARBA" id="ARBA00009183"/>
    </source>
</evidence>
<reference evidence="5 6" key="1">
    <citation type="journal article" date="2021" name="Nat. Commun.">
        <title>Genetic determinants of endophytism in the Arabidopsis root mycobiome.</title>
        <authorList>
            <person name="Mesny F."/>
            <person name="Miyauchi S."/>
            <person name="Thiergart T."/>
            <person name="Pickel B."/>
            <person name="Atanasova L."/>
            <person name="Karlsson M."/>
            <person name="Huettel B."/>
            <person name="Barry K.W."/>
            <person name="Haridas S."/>
            <person name="Chen C."/>
            <person name="Bauer D."/>
            <person name="Andreopoulos W."/>
            <person name="Pangilinan J."/>
            <person name="LaButti K."/>
            <person name="Riley R."/>
            <person name="Lipzen A."/>
            <person name="Clum A."/>
            <person name="Drula E."/>
            <person name="Henrissat B."/>
            <person name="Kohler A."/>
            <person name="Grigoriev I.V."/>
            <person name="Martin F.M."/>
            <person name="Hacquard S."/>
        </authorList>
    </citation>
    <scope>NUCLEOTIDE SEQUENCE [LARGE SCALE GENOMIC DNA]</scope>
    <source>
        <strain evidence="5 6">MPI-CAGE-CH-0241</strain>
    </source>
</reference>
<keyword evidence="3" id="KW-0274">FAD</keyword>
<dbReference type="Gene3D" id="3.50.50.60">
    <property type="entry name" value="FAD/NAD(P)-binding domain"/>
    <property type="match status" value="1"/>
</dbReference>
<dbReference type="GO" id="GO:0050660">
    <property type="term" value="F:flavin adenine dinucleotide binding"/>
    <property type="evidence" value="ECO:0007669"/>
    <property type="project" value="InterPro"/>
</dbReference>
<evidence type="ECO:0000256" key="3">
    <source>
        <dbReference type="ARBA" id="ARBA00022827"/>
    </source>
</evidence>
<dbReference type="GO" id="GO:0004499">
    <property type="term" value="F:N,N-dimethylaniline monooxygenase activity"/>
    <property type="evidence" value="ECO:0007669"/>
    <property type="project" value="InterPro"/>
</dbReference>
<comment type="similarity">
    <text evidence="1">Belongs to the FMO family.</text>
</comment>
<dbReference type="InterPro" id="IPR036188">
    <property type="entry name" value="FAD/NAD-bd_sf"/>
</dbReference>
<dbReference type="AlphaFoldDB" id="A0A9P9AII6"/>
<evidence type="ECO:0000256" key="2">
    <source>
        <dbReference type="ARBA" id="ARBA00022630"/>
    </source>
</evidence>
<dbReference type="PANTHER" id="PTHR23023">
    <property type="entry name" value="DIMETHYLANILINE MONOOXYGENASE"/>
    <property type="match status" value="1"/>
</dbReference>
<name>A0A9P9AII6_9HYPO</name>
<dbReference type="InterPro" id="IPR050346">
    <property type="entry name" value="FMO-like"/>
</dbReference>
<dbReference type="Proteomes" id="UP000777438">
    <property type="component" value="Unassembled WGS sequence"/>
</dbReference>
<evidence type="ECO:0000313" key="6">
    <source>
        <dbReference type="Proteomes" id="UP000777438"/>
    </source>
</evidence>
<protein>
    <recommendedName>
        <fullName evidence="7">Flavin-containing monooxygenase</fullName>
    </recommendedName>
</protein>
<sequence>MSKIGRGNISCLRAQERHYPPSLIIVTQIPRCANVPSAESPLGNGYLEQFLGLPHYIERPVWRVLIGTAANTLSSNFGVIYKLLKYLCREHEGCSNRKGALQPVDARLFEYQPQVGGTVAARSYEDAELVSSKQLTTFSDFRHHSNVDFLSTEQYVEYLHDYCTRLNLWPCISLNTRVLSVTRGAGGGHIVSYQANDSQTRYEWKCDAIAVCSGLHVAPNTPDIRGIQSVPQILHSSELKSRNQFGVDKTVMVVGSEGTGSDTVYLAVTSTTKRVLLCHNDGVHFAPKVGFTLRLTLLSSVA</sequence>
<keyword evidence="4" id="KW-0560">Oxidoreductase</keyword>
<dbReference type="InterPro" id="IPR020946">
    <property type="entry name" value="Flavin_mOase-like"/>
</dbReference>
<evidence type="ECO:0000313" key="5">
    <source>
        <dbReference type="EMBL" id="KAH6870929.1"/>
    </source>
</evidence>
<keyword evidence="2" id="KW-0285">Flavoprotein</keyword>